<evidence type="ECO:0000313" key="2">
    <source>
        <dbReference type="Proteomes" id="UP000002430"/>
    </source>
</evidence>
<keyword evidence="2" id="KW-1185">Reference proteome</keyword>
<dbReference type="EMBL" id="AM180252">
    <property type="protein sequence ID" value="CAJ54744.1"/>
    <property type="molecule type" value="Genomic_DNA"/>
</dbReference>
<accession>Q1MQI3</accession>
<name>Q1MQI3_LAWIP</name>
<dbReference type="Pfam" id="PF13801">
    <property type="entry name" value="Metal_resist"/>
    <property type="match status" value="1"/>
</dbReference>
<organism evidence="1 2">
    <name type="scientific">Lawsonia intracellularis (strain PHE/MN1-00)</name>
    <dbReference type="NCBI Taxonomy" id="363253"/>
    <lineage>
        <taxon>Bacteria</taxon>
        <taxon>Pseudomonadati</taxon>
        <taxon>Thermodesulfobacteriota</taxon>
        <taxon>Desulfovibrionia</taxon>
        <taxon>Desulfovibrionales</taxon>
        <taxon>Desulfovibrionaceae</taxon>
        <taxon>Lawsonia</taxon>
    </lineage>
</organism>
<dbReference type="Gene3D" id="1.20.120.1490">
    <property type="match status" value="1"/>
</dbReference>
<gene>
    <name evidence="1" type="ordered locus">LI0690</name>
</gene>
<reference evidence="1 2" key="1">
    <citation type="submission" date="2005-11" db="EMBL/GenBank/DDBJ databases">
        <title>The complete genome sequence of Lawsonia intracellularis: the causative agent of proliferative enteropathy.</title>
        <authorList>
            <person name="Kaur K."/>
            <person name="Zhang Q."/>
            <person name="Beckler D."/>
            <person name="Munir S."/>
            <person name="Li L."/>
            <person name="Kinsley K."/>
            <person name="Herron L."/>
            <person name="Peterson A."/>
            <person name="May B."/>
            <person name="Singh S."/>
            <person name="Gebhart C."/>
            <person name="Kapur V."/>
        </authorList>
    </citation>
    <scope>NUCLEOTIDE SEQUENCE [LARGE SCALE GENOMIC DNA]</scope>
    <source>
        <strain evidence="1 2">PHE/MN1-00</strain>
    </source>
</reference>
<evidence type="ECO:0008006" key="3">
    <source>
        <dbReference type="Google" id="ProtNLM"/>
    </source>
</evidence>
<dbReference type="InterPro" id="IPR025961">
    <property type="entry name" value="Metal_resist"/>
</dbReference>
<dbReference type="HOGENOM" id="CLU_1553359_0_0_7"/>
<proteinExistence type="predicted"/>
<sequence length="172" mass="19230">MNGILKKYFIMFVMVGLICINTTLVDAKRLSPCPGGDNNGKSGSGVYQYLTPEMQTKCDTIVKEFAKKTQELREKILAKRLELQAMAQSSKPDRSVIQELSREIAKMHTELSSEYEKMYEKLSSEVGIRGHYIYGSGLMHRHGMGYYGMGGYNNMEPDSGAPMTPLKSGRGK</sequence>
<protein>
    <recommendedName>
        <fullName evidence="3">Periplasmic heavy metal sensor</fullName>
    </recommendedName>
</protein>
<dbReference type="Proteomes" id="UP000002430">
    <property type="component" value="Chromosome"/>
</dbReference>
<evidence type="ECO:0000313" key="1">
    <source>
        <dbReference type="EMBL" id="CAJ54744.1"/>
    </source>
</evidence>
<dbReference type="eggNOG" id="COG3678">
    <property type="taxonomic scope" value="Bacteria"/>
</dbReference>
<dbReference type="AlphaFoldDB" id="Q1MQI3"/>
<dbReference type="KEGG" id="lip:LI0690"/>
<dbReference type="RefSeq" id="WP_011526773.1">
    <property type="nucleotide sequence ID" value="NC_008011.1"/>
</dbReference>